<dbReference type="EMBL" id="JTDV01000001">
    <property type="protein sequence ID" value="KJD34293.1"/>
    <property type="molecule type" value="Genomic_DNA"/>
</dbReference>
<evidence type="ECO:0000256" key="1">
    <source>
        <dbReference type="SAM" id="SignalP"/>
    </source>
</evidence>
<dbReference type="Pfam" id="PF11138">
    <property type="entry name" value="DUF2911"/>
    <property type="match status" value="1"/>
</dbReference>
<dbReference type="InterPro" id="IPR021314">
    <property type="entry name" value="DUF2911"/>
</dbReference>
<dbReference type="Proteomes" id="UP000032361">
    <property type="component" value="Unassembled WGS sequence"/>
</dbReference>
<name>A0A0D7W6I0_9FLAO</name>
<evidence type="ECO:0000313" key="2">
    <source>
        <dbReference type="EMBL" id="KJD34293.1"/>
    </source>
</evidence>
<dbReference type="STRING" id="1382798.PK35_00240"/>
<reference evidence="2 3" key="1">
    <citation type="journal article" date="2015" name="Antonie Van Leeuwenhoek">
        <title>Tamlana nanhaiensis sp. nov., isolated from surface seawater collected from the South China Sea.</title>
        <authorList>
            <person name="Liu X."/>
            <person name="Lai Q."/>
            <person name="Du Y."/>
            <person name="Li G."/>
            <person name="Sun F."/>
            <person name="Shao Z."/>
        </authorList>
    </citation>
    <scope>NUCLEOTIDE SEQUENCE [LARGE SCALE GENOMIC DNA]</scope>
    <source>
        <strain evidence="2 3">FHC16</strain>
    </source>
</reference>
<protein>
    <submittedName>
        <fullName evidence="2">Dihydrolipoamide dehydrogenase</fullName>
    </submittedName>
</protein>
<dbReference type="RefSeq" id="WP_044624675.1">
    <property type="nucleotide sequence ID" value="NZ_JTDV01000001.1"/>
</dbReference>
<feature type="chain" id="PRO_5002325330" evidence="1">
    <location>
        <begin position="20"/>
        <end position="282"/>
    </location>
</feature>
<accession>A0A0D7W6I0</accession>
<feature type="signal peptide" evidence="1">
    <location>
        <begin position="1"/>
        <end position="19"/>
    </location>
</feature>
<organism evidence="2 3">
    <name type="scientific">Neotamlana nanhaiensis</name>
    <dbReference type="NCBI Taxonomy" id="1382798"/>
    <lineage>
        <taxon>Bacteria</taxon>
        <taxon>Pseudomonadati</taxon>
        <taxon>Bacteroidota</taxon>
        <taxon>Flavobacteriia</taxon>
        <taxon>Flavobacteriales</taxon>
        <taxon>Flavobacteriaceae</taxon>
        <taxon>Neotamlana</taxon>
    </lineage>
</organism>
<evidence type="ECO:0000313" key="3">
    <source>
        <dbReference type="Proteomes" id="UP000032361"/>
    </source>
</evidence>
<comment type="caution">
    <text evidence="2">The sequence shown here is derived from an EMBL/GenBank/DDBJ whole genome shotgun (WGS) entry which is preliminary data.</text>
</comment>
<sequence>MKKLLSLLFALTVVFAVNAQIETPAASPASKLEQKVGLTDITVTYSRPSVKGRTIFGELEAWGSIWRTGANQNTVITFSDDVKVGDQALKAGSYAIFTKLNSAKQWDIMFYTDTNNWGTPRNWDTSKVAATVSVEVFEVPFNVETFTIDINSITSNSAKIEMLWEKSYVAIPFTVPTDAKVTAAINAVMNGPSANDYYASAVYYLNSGKDIKQAKTWIDKAMSMFETPVFYQLRQQSLIYAAAGDKKGAISLAKQSLEAAKKAGNAQYVKFNEASLKDWGAK</sequence>
<dbReference type="PATRIC" id="fig|1382798.3.peg.50"/>
<proteinExistence type="predicted"/>
<dbReference type="AlphaFoldDB" id="A0A0D7W6I0"/>
<dbReference type="OrthoDB" id="187854at2"/>
<keyword evidence="3" id="KW-1185">Reference proteome</keyword>
<keyword evidence="1" id="KW-0732">Signal</keyword>
<gene>
    <name evidence="2" type="ORF">PK35_00240</name>
</gene>